<gene>
    <name evidence="1" type="ORF">M9Y10_045896</name>
</gene>
<proteinExistence type="predicted"/>
<evidence type="ECO:0000313" key="1">
    <source>
        <dbReference type="EMBL" id="KAK8883245.1"/>
    </source>
</evidence>
<dbReference type="EMBL" id="JAPFFF010000009">
    <property type="protein sequence ID" value="KAK8883245.1"/>
    <property type="molecule type" value="Genomic_DNA"/>
</dbReference>
<dbReference type="Proteomes" id="UP001470230">
    <property type="component" value="Unassembled WGS sequence"/>
</dbReference>
<evidence type="ECO:0008006" key="3">
    <source>
        <dbReference type="Google" id="ProtNLM"/>
    </source>
</evidence>
<name>A0ABR2JWJ6_9EUKA</name>
<comment type="caution">
    <text evidence="1">The sequence shown here is derived from an EMBL/GenBank/DDBJ whole genome shotgun (WGS) entry which is preliminary data.</text>
</comment>
<accession>A0ABR2JWJ6</accession>
<keyword evidence="2" id="KW-1185">Reference proteome</keyword>
<evidence type="ECO:0000313" key="2">
    <source>
        <dbReference type="Proteomes" id="UP001470230"/>
    </source>
</evidence>
<sequence>MYEPKFTFHVNGKSYSTSRIFVDVLSPFVRNLHHTDESINELNITTGRSTKESEEDFFSDFLKLVTFESISIDEERRKKFIEYFKILGNCENSPKIMFLIDYLLSRIIQNILQTNSILQ</sequence>
<organism evidence="1 2">
    <name type="scientific">Tritrichomonas musculus</name>
    <dbReference type="NCBI Taxonomy" id="1915356"/>
    <lineage>
        <taxon>Eukaryota</taxon>
        <taxon>Metamonada</taxon>
        <taxon>Parabasalia</taxon>
        <taxon>Tritrichomonadida</taxon>
        <taxon>Tritrichomonadidae</taxon>
        <taxon>Tritrichomonas</taxon>
    </lineage>
</organism>
<protein>
    <recommendedName>
        <fullName evidence="3">BTB domain-containing protein</fullName>
    </recommendedName>
</protein>
<reference evidence="1 2" key="1">
    <citation type="submission" date="2024-04" db="EMBL/GenBank/DDBJ databases">
        <title>Tritrichomonas musculus Genome.</title>
        <authorList>
            <person name="Alves-Ferreira E."/>
            <person name="Grigg M."/>
            <person name="Lorenzi H."/>
            <person name="Galac M."/>
        </authorList>
    </citation>
    <scope>NUCLEOTIDE SEQUENCE [LARGE SCALE GENOMIC DNA]</scope>
    <source>
        <strain evidence="1 2">EAF2021</strain>
    </source>
</reference>